<keyword evidence="7" id="KW-0472">Membrane</keyword>
<evidence type="ECO:0000313" key="10">
    <source>
        <dbReference type="EMBL" id="OIO30929.1"/>
    </source>
</evidence>
<dbReference type="InterPro" id="IPR036097">
    <property type="entry name" value="HisK_dim/P_sf"/>
</dbReference>
<dbReference type="SMART" id="SM00387">
    <property type="entry name" value="HATPase_c"/>
    <property type="match status" value="1"/>
</dbReference>
<dbReference type="SUPFAM" id="SSF55874">
    <property type="entry name" value="ATPase domain of HSP90 chaperone/DNA topoisomerase II/histidine kinase"/>
    <property type="match status" value="1"/>
</dbReference>
<dbReference type="InterPro" id="IPR004358">
    <property type="entry name" value="Sig_transdc_His_kin-like_C"/>
</dbReference>
<evidence type="ECO:0000256" key="6">
    <source>
        <dbReference type="ARBA" id="ARBA00022777"/>
    </source>
</evidence>
<organism evidence="10 11">
    <name type="scientific">Candidatus Nomurabacteria bacterium CG1_02_43_90</name>
    <dbReference type="NCBI Taxonomy" id="1805281"/>
    <lineage>
        <taxon>Bacteria</taxon>
        <taxon>Candidatus Nomuraibacteriota</taxon>
    </lineage>
</organism>
<dbReference type="Proteomes" id="UP000181992">
    <property type="component" value="Unassembled WGS sequence"/>
</dbReference>
<dbReference type="PROSITE" id="PS50109">
    <property type="entry name" value="HIS_KIN"/>
    <property type="match status" value="1"/>
</dbReference>
<dbReference type="CDD" id="cd00075">
    <property type="entry name" value="HATPase"/>
    <property type="match status" value="1"/>
</dbReference>
<reference evidence="10 11" key="1">
    <citation type="journal article" date="2016" name="Environ. Microbiol.">
        <title>Genomic resolution of a cold subsurface aquifer community provides metabolic insights for novel microbes adapted to high CO concentrations.</title>
        <authorList>
            <person name="Probst A.J."/>
            <person name="Castelle C.J."/>
            <person name="Singh A."/>
            <person name="Brown C.T."/>
            <person name="Anantharaman K."/>
            <person name="Sharon I."/>
            <person name="Hug L.A."/>
            <person name="Burstein D."/>
            <person name="Emerson J.B."/>
            <person name="Thomas B.C."/>
            <person name="Banfield J.F."/>
        </authorList>
    </citation>
    <scope>NUCLEOTIDE SEQUENCE [LARGE SCALE GENOMIC DNA]</scope>
    <source>
        <strain evidence="10">CG1_02_43_90</strain>
    </source>
</reference>
<proteinExistence type="predicted"/>
<evidence type="ECO:0000259" key="9">
    <source>
        <dbReference type="PROSITE" id="PS50885"/>
    </source>
</evidence>
<sequence>MKLGKKINLVLVSVVVVVLTVAFWIIVNIEGNNLKSQVTHDADTVTGIFRTEIERMFKQIHNQEVYLQSAIDQMSKAQGVRYINVNGLDGKYIAATDNTLVGQKVKDAKTALLVGRTKQERTFVEIKTDEGTFYEMERFIPIFLDANDPQSKVINVIEVEVVTRTKSATDVSDAEKLLQVIAAGVEQNARAIILTYTEDVEALQQITSSVENFNFFNDFVVFDSKIDIIANTGNEVTEFSDDPIEYKQLREDVLAGKVPIGEVERIHEGKEVIMRVMPISTRDEKTGVVSNIGLLEVHILKNAYLSTVNELKIRMLGVGALVTAVLVAVLAVILEREVVGPIRRYSVIARKVADGDLTQKVESTSQDEIGQFGEVFNSMVANLRELDRLKSDFISVAAHQLRTPLSGVKWVLKLLLDGDLGAINDDQNGMLKRGYETNEKMIQLVNDLLNVSRIENDKFGYKFEKNDFMKLLETLRENIELPSREHNIDVRFENHAGDLPEFFFDPEKLLIALQNLVDNAIKYTLPGGSVTLVVSHRGGSVELKVSDTGVGIPSADLPKLFSKFFRAANVIHLQTDGSGLGLFIVKNIIIRHGGQIWVDSKEAEGTTFTVVIPILTELPEEKAETIRGKEENPRENMQEVQGNF</sequence>
<dbReference type="InterPro" id="IPR003661">
    <property type="entry name" value="HisK_dim/P_dom"/>
</dbReference>
<keyword evidence="6" id="KW-0418">Kinase</keyword>
<dbReference type="PROSITE" id="PS50885">
    <property type="entry name" value="HAMP"/>
    <property type="match status" value="1"/>
</dbReference>
<dbReference type="AlphaFoldDB" id="A0A1J4V6L6"/>
<name>A0A1J4V6L6_9BACT</name>
<dbReference type="STRING" id="1805281.AUJ77_01145"/>
<dbReference type="Gene3D" id="1.10.287.130">
    <property type="match status" value="1"/>
</dbReference>
<evidence type="ECO:0000256" key="2">
    <source>
        <dbReference type="ARBA" id="ARBA00004370"/>
    </source>
</evidence>
<keyword evidence="4" id="KW-0597">Phosphoprotein</keyword>
<comment type="subcellular location">
    <subcellularLocation>
        <location evidence="2">Membrane</location>
    </subcellularLocation>
</comment>
<feature type="transmembrane region" description="Helical" evidence="7">
    <location>
        <begin position="7"/>
        <end position="27"/>
    </location>
</feature>
<dbReference type="CDD" id="cd00082">
    <property type="entry name" value="HisKA"/>
    <property type="match status" value="1"/>
</dbReference>
<evidence type="ECO:0000256" key="1">
    <source>
        <dbReference type="ARBA" id="ARBA00000085"/>
    </source>
</evidence>
<dbReference type="EC" id="2.7.13.3" evidence="3"/>
<dbReference type="InterPro" id="IPR003660">
    <property type="entry name" value="HAMP_dom"/>
</dbReference>
<dbReference type="InterPro" id="IPR036890">
    <property type="entry name" value="HATPase_C_sf"/>
</dbReference>
<evidence type="ECO:0000256" key="5">
    <source>
        <dbReference type="ARBA" id="ARBA00022679"/>
    </source>
</evidence>
<dbReference type="Gene3D" id="6.10.340.10">
    <property type="match status" value="1"/>
</dbReference>
<accession>A0A1J4V6L6</accession>
<evidence type="ECO:0000256" key="3">
    <source>
        <dbReference type="ARBA" id="ARBA00012438"/>
    </source>
</evidence>
<dbReference type="PRINTS" id="PR00344">
    <property type="entry name" value="BCTRLSENSOR"/>
</dbReference>
<dbReference type="GO" id="GO:0016020">
    <property type="term" value="C:membrane"/>
    <property type="evidence" value="ECO:0007669"/>
    <property type="project" value="UniProtKB-SubCell"/>
</dbReference>
<dbReference type="SUPFAM" id="SSF47384">
    <property type="entry name" value="Homodimeric domain of signal transducing histidine kinase"/>
    <property type="match status" value="1"/>
</dbReference>
<evidence type="ECO:0000256" key="4">
    <source>
        <dbReference type="ARBA" id="ARBA00022553"/>
    </source>
</evidence>
<dbReference type="PANTHER" id="PTHR43547">
    <property type="entry name" value="TWO-COMPONENT HISTIDINE KINASE"/>
    <property type="match status" value="1"/>
</dbReference>
<dbReference type="Gene3D" id="3.30.565.10">
    <property type="entry name" value="Histidine kinase-like ATPase, C-terminal domain"/>
    <property type="match status" value="1"/>
</dbReference>
<dbReference type="SUPFAM" id="SSF158472">
    <property type="entry name" value="HAMP domain-like"/>
    <property type="match status" value="1"/>
</dbReference>
<dbReference type="Pfam" id="PF00512">
    <property type="entry name" value="HisKA"/>
    <property type="match status" value="1"/>
</dbReference>
<keyword evidence="5" id="KW-0808">Transferase</keyword>
<dbReference type="CDD" id="cd06225">
    <property type="entry name" value="HAMP"/>
    <property type="match status" value="1"/>
</dbReference>
<dbReference type="Pfam" id="PF02518">
    <property type="entry name" value="HATPase_c"/>
    <property type="match status" value="1"/>
</dbReference>
<protein>
    <recommendedName>
        <fullName evidence="3">histidine kinase</fullName>
        <ecNumber evidence="3">2.7.13.3</ecNumber>
    </recommendedName>
</protein>
<dbReference type="GO" id="GO:0000155">
    <property type="term" value="F:phosphorelay sensor kinase activity"/>
    <property type="evidence" value="ECO:0007669"/>
    <property type="project" value="InterPro"/>
</dbReference>
<keyword evidence="7" id="KW-1133">Transmembrane helix</keyword>
<dbReference type="EMBL" id="MNVN01000010">
    <property type="protein sequence ID" value="OIO30929.1"/>
    <property type="molecule type" value="Genomic_DNA"/>
</dbReference>
<dbReference type="InterPro" id="IPR005467">
    <property type="entry name" value="His_kinase_dom"/>
</dbReference>
<dbReference type="FunFam" id="3.30.565.10:FF:000006">
    <property type="entry name" value="Sensor histidine kinase WalK"/>
    <property type="match status" value="1"/>
</dbReference>
<dbReference type="SMART" id="SM00304">
    <property type="entry name" value="HAMP"/>
    <property type="match status" value="1"/>
</dbReference>
<feature type="domain" description="Histidine kinase" evidence="8">
    <location>
        <begin position="396"/>
        <end position="616"/>
    </location>
</feature>
<evidence type="ECO:0000259" key="8">
    <source>
        <dbReference type="PROSITE" id="PS50109"/>
    </source>
</evidence>
<keyword evidence="7" id="KW-0812">Transmembrane</keyword>
<comment type="catalytic activity">
    <reaction evidence="1">
        <text>ATP + protein L-histidine = ADP + protein N-phospho-L-histidine.</text>
        <dbReference type="EC" id="2.7.13.3"/>
    </reaction>
</comment>
<evidence type="ECO:0000256" key="7">
    <source>
        <dbReference type="SAM" id="Phobius"/>
    </source>
</evidence>
<gene>
    <name evidence="10" type="ORF">AUJ77_01145</name>
</gene>
<dbReference type="SMART" id="SM00388">
    <property type="entry name" value="HisKA"/>
    <property type="match status" value="1"/>
</dbReference>
<dbReference type="PANTHER" id="PTHR43547:SF2">
    <property type="entry name" value="HYBRID SIGNAL TRANSDUCTION HISTIDINE KINASE C"/>
    <property type="match status" value="1"/>
</dbReference>
<dbReference type="InterPro" id="IPR003594">
    <property type="entry name" value="HATPase_dom"/>
</dbReference>
<dbReference type="Pfam" id="PF00672">
    <property type="entry name" value="HAMP"/>
    <property type="match status" value="1"/>
</dbReference>
<evidence type="ECO:0000313" key="11">
    <source>
        <dbReference type="Proteomes" id="UP000181992"/>
    </source>
</evidence>
<feature type="domain" description="HAMP" evidence="9">
    <location>
        <begin position="336"/>
        <end position="388"/>
    </location>
</feature>
<comment type="caution">
    <text evidence="10">The sequence shown here is derived from an EMBL/GenBank/DDBJ whole genome shotgun (WGS) entry which is preliminary data.</text>
</comment>